<accession>N1W303</accession>
<dbReference type="PROSITE" id="PS50125">
    <property type="entry name" value="GUANYLATE_CYCLASE_2"/>
    <property type="match status" value="1"/>
</dbReference>
<dbReference type="CDD" id="cd07302">
    <property type="entry name" value="CHD"/>
    <property type="match status" value="1"/>
</dbReference>
<name>N1W303_9LEPT</name>
<dbReference type="GO" id="GO:0006171">
    <property type="term" value="P:cAMP biosynthetic process"/>
    <property type="evidence" value="ECO:0007669"/>
    <property type="project" value="TreeGrafter"/>
</dbReference>
<evidence type="ECO:0000259" key="2">
    <source>
        <dbReference type="PROSITE" id="PS50125"/>
    </source>
</evidence>
<dbReference type="Pfam" id="PF00211">
    <property type="entry name" value="Guanylate_cyc"/>
    <property type="match status" value="1"/>
</dbReference>
<dbReference type="STRING" id="1218591.LEP1GSC199_1617"/>
<keyword evidence="1" id="KW-0812">Transmembrane</keyword>
<proteinExistence type="predicted"/>
<protein>
    <submittedName>
        <fullName evidence="3">Adenylate/guanylate cyclase catalytic domain protein</fullName>
    </submittedName>
</protein>
<dbReference type="EMBL" id="AOGY02000029">
    <property type="protein sequence ID" value="EMY70599.1"/>
    <property type="molecule type" value="Genomic_DNA"/>
</dbReference>
<dbReference type="InterPro" id="IPR029787">
    <property type="entry name" value="Nucleotide_cyclase"/>
</dbReference>
<dbReference type="PANTHER" id="PTHR43081:SF1">
    <property type="entry name" value="ADENYLATE CYCLASE, TERMINAL-DIFFERENTIATION SPECIFIC"/>
    <property type="match status" value="1"/>
</dbReference>
<dbReference type="GO" id="GO:0035556">
    <property type="term" value="P:intracellular signal transduction"/>
    <property type="evidence" value="ECO:0007669"/>
    <property type="project" value="InterPro"/>
</dbReference>
<evidence type="ECO:0000313" key="3">
    <source>
        <dbReference type="EMBL" id="EMY70599.1"/>
    </source>
</evidence>
<dbReference type="InterPro" id="IPR050697">
    <property type="entry name" value="Adenylyl/Guanylyl_Cyclase_3/4"/>
</dbReference>
<dbReference type="SUPFAM" id="SSF55073">
    <property type="entry name" value="Nucleotide cyclase"/>
    <property type="match status" value="1"/>
</dbReference>
<dbReference type="Gene3D" id="3.30.70.1230">
    <property type="entry name" value="Nucleotide cyclase"/>
    <property type="match status" value="1"/>
</dbReference>
<organism evidence="3 4">
    <name type="scientific">Leptospira vanthielii serovar Holland str. Waz Holland = ATCC 700522</name>
    <dbReference type="NCBI Taxonomy" id="1218591"/>
    <lineage>
        <taxon>Bacteria</taxon>
        <taxon>Pseudomonadati</taxon>
        <taxon>Spirochaetota</taxon>
        <taxon>Spirochaetia</taxon>
        <taxon>Leptospirales</taxon>
        <taxon>Leptospiraceae</taxon>
        <taxon>Leptospira</taxon>
    </lineage>
</organism>
<evidence type="ECO:0000256" key="1">
    <source>
        <dbReference type="SAM" id="Phobius"/>
    </source>
</evidence>
<feature type="transmembrane region" description="Helical" evidence="1">
    <location>
        <begin position="21"/>
        <end position="38"/>
    </location>
</feature>
<keyword evidence="1" id="KW-0472">Membrane</keyword>
<dbReference type="PANTHER" id="PTHR43081">
    <property type="entry name" value="ADENYLATE CYCLASE, TERMINAL-DIFFERENTIATION SPECIFIC-RELATED"/>
    <property type="match status" value="1"/>
</dbReference>
<feature type="transmembrane region" description="Helical" evidence="1">
    <location>
        <begin position="58"/>
        <end position="83"/>
    </location>
</feature>
<reference evidence="3 4" key="1">
    <citation type="submission" date="2013-03" db="EMBL/GenBank/DDBJ databases">
        <authorList>
            <person name="Harkins D.M."/>
            <person name="Durkin A.S."/>
            <person name="Brinkac L.M."/>
            <person name="Haft D.H."/>
            <person name="Selengut J.D."/>
            <person name="Sanka R."/>
            <person name="DePew J."/>
            <person name="Purushe J."/>
            <person name="Galloway R.L."/>
            <person name="Vinetz J.M."/>
            <person name="Sutton G.G."/>
            <person name="Nierman W.C."/>
            <person name="Fouts D.E."/>
        </authorList>
    </citation>
    <scope>NUCLEOTIDE SEQUENCE [LARGE SCALE GENOMIC DNA]</scope>
    <source>
        <strain evidence="3 4">Waz Holland</strain>
    </source>
</reference>
<gene>
    <name evidence="3" type="ORF">LEP1GSC199_1617</name>
</gene>
<feature type="transmembrane region" description="Helical" evidence="1">
    <location>
        <begin position="95"/>
        <end position="116"/>
    </location>
</feature>
<dbReference type="GO" id="GO:0004016">
    <property type="term" value="F:adenylate cyclase activity"/>
    <property type="evidence" value="ECO:0007669"/>
    <property type="project" value="UniProtKB-ARBA"/>
</dbReference>
<dbReference type="RefSeq" id="WP_002979320.1">
    <property type="nucleotide sequence ID" value="NZ_AOGY02000029.1"/>
</dbReference>
<dbReference type="InterPro" id="IPR001054">
    <property type="entry name" value="A/G_cyclase"/>
</dbReference>
<dbReference type="AlphaFoldDB" id="N1W303"/>
<evidence type="ECO:0000313" key="4">
    <source>
        <dbReference type="Proteomes" id="UP000012227"/>
    </source>
</evidence>
<dbReference type="SMART" id="SM00044">
    <property type="entry name" value="CYCc"/>
    <property type="match status" value="1"/>
</dbReference>
<comment type="caution">
    <text evidence="3">The sequence shown here is derived from an EMBL/GenBank/DDBJ whole genome shotgun (WGS) entry which is preliminary data.</text>
</comment>
<sequence length="417" mass="47957">MNKLIEFHLFELKQNITLSKFFTIAVLIALIFIMHTLSLAENNELWTAISMRLYYIPILYAVIFLGFITSTGVSIIAAIAHLFTMFSSEHHVHTVMLEHLVETPFLVVLGLTAGFLRDFLLFEKNKKNEIVDLFGKYVSPQVVDDIINKKIKTEGEEKEVTILFCDIKNFTKLAERLNPIDLILLLNKFFIEMVEIILRNDGFLDKFIGDAMMVVFGIPEAKSKDRELAVKVAVEMLKRLKQLNDESYFGNEILEITIGIHSGKVVAGNVGSTERKVYTIIGDNVNLASRIQSLNKYYNSCLLITDSVYQGIKEQDFKLREIDSVRVKGKALPCVIFEVYSELDAEEIKNKEKNLINFMNALMYYKSGDFQQAKIFFDDAYKQSPNDFLCKLYLERIKNLSESEVKDWDGIYDFKSK</sequence>
<dbReference type="Proteomes" id="UP000012227">
    <property type="component" value="Unassembled WGS sequence"/>
</dbReference>
<keyword evidence="1" id="KW-1133">Transmembrane helix</keyword>
<feature type="domain" description="Guanylate cyclase" evidence="2">
    <location>
        <begin position="161"/>
        <end position="292"/>
    </location>
</feature>